<keyword evidence="1" id="KW-0472">Membrane</keyword>
<organism evidence="2 3">
    <name type="scientific">Bailinhaonella thermotolerans</name>
    <dbReference type="NCBI Taxonomy" id="1070861"/>
    <lineage>
        <taxon>Bacteria</taxon>
        <taxon>Bacillati</taxon>
        <taxon>Actinomycetota</taxon>
        <taxon>Actinomycetes</taxon>
        <taxon>Streptosporangiales</taxon>
        <taxon>Streptosporangiaceae</taxon>
        <taxon>Bailinhaonella</taxon>
    </lineage>
</organism>
<sequence>MWGWLSVASFAAVVVMGFPALLRGGRRGGGRGRRYQAGAGLGVILGLGLLRRLDTALLAAATVAVVVLVLLNAQAS</sequence>
<keyword evidence="1" id="KW-1133">Transmembrane helix</keyword>
<feature type="transmembrane region" description="Helical" evidence="1">
    <location>
        <begin position="34"/>
        <end position="50"/>
    </location>
</feature>
<evidence type="ECO:0000313" key="3">
    <source>
        <dbReference type="Proteomes" id="UP000265768"/>
    </source>
</evidence>
<evidence type="ECO:0000256" key="1">
    <source>
        <dbReference type="SAM" id="Phobius"/>
    </source>
</evidence>
<keyword evidence="3" id="KW-1185">Reference proteome</keyword>
<keyword evidence="1" id="KW-0812">Transmembrane</keyword>
<dbReference type="Proteomes" id="UP000265768">
    <property type="component" value="Unassembled WGS sequence"/>
</dbReference>
<protein>
    <submittedName>
        <fullName evidence="2">Uncharacterized protein</fullName>
    </submittedName>
</protein>
<evidence type="ECO:0000313" key="2">
    <source>
        <dbReference type="EMBL" id="RJL20204.1"/>
    </source>
</evidence>
<name>A0A3A4AHW6_9ACTN</name>
<accession>A0A3A4AHW6</accession>
<gene>
    <name evidence="2" type="ORF">D5H75_39860</name>
</gene>
<reference evidence="2 3" key="1">
    <citation type="submission" date="2018-09" db="EMBL/GenBank/DDBJ databases">
        <title>YIM 75507 draft genome.</title>
        <authorList>
            <person name="Tang S."/>
            <person name="Feng Y."/>
        </authorList>
    </citation>
    <scope>NUCLEOTIDE SEQUENCE [LARGE SCALE GENOMIC DNA]</scope>
    <source>
        <strain evidence="2 3">YIM 75507</strain>
    </source>
</reference>
<feature type="transmembrane region" description="Helical" evidence="1">
    <location>
        <begin position="56"/>
        <end position="73"/>
    </location>
</feature>
<comment type="caution">
    <text evidence="2">The sequence shown here is derived from an EMBL/GenBank/DDBJ whole genome shotgun (WGS) entry which is preliminary data.</text>
</comment>
<proteinExistence type="predicted"/>
<dbReference type="EMBL" id="QZEY01000032">
    <property type="protein sequence ID" value="RJL20204.1"/>
    <property type="molecule type" value="Genomic_DNA"/>
</dbReference>
<feature type="transmembrane region" description="Helical" evidence="1">
    <location>
        <begin position="6"/>
        <end position="22"/>
    </location>
</feature>
<dbReference type="AlphaFoldDB" id="A0A3A4AHW6"/>